<dbReference type="Pfam" id="PF10708">
    <property type="entry name" value="DUF2510"/>
    <property type="match status" value="1"/>
</dbReference>
<keyword evidence="5" id="KW-1185">Reference proteome</keyword>
<dbReference type="Proteomes" id="UP000199004">
    <property type="component" value="Unassembled WGS sequence"/>
</dbReference>
<dbReference type="AlphaFoldDB" id="A0A1H0GZ10"/>
<dbReference type="Pfam" id="PF03793">
    <property type="entry name" value="PASTA"/>
    <property type="match status" value="2"/>
</dbReference>
<proteinExistence type="predicted"/>
<evidence type="ECO:0000259" key="3">
    <source>
        <dbReference type="PROSITE" id="PS51178"/>
    </source>
</evidence>
<keyword evidence="2" id="KW-1133">Transmembrane helix</keyword>
<dbReference type="CDD" id="cd06577">
    <property type="entry name" value="PASTA_pknB"/>
    <property type="match status" value="2"/>
</dbReference>
<evidence type="ECO:0000256" key="2">
    <source>
        <dbReference type="SAM" id="Phobius"/>
    </source>
</evidence>
<dbReference type="OrthoDB" id="4174975at2"/>
<dbReference type="EMBL" id="FNIC01000006">
    <property type="protein sequence ID" value="SDO12113.1"/>
    <property type="molecule type" value="Genomic_DNA"/>
</dbReference>
<feature type="domain" description="PASTA" evidence="3">
    <location>
        <begin position="124"/>
        <end position="190"/>
    </location>
</feature>
<dbReference type="Gene3D" id="3.30.10.20">
    <property type="match status" value="2"/>
</dbReference>
<keyword evidence="2" id="KW-0472">Membrane</keyword>
<dbReference type="SMART" id="SM00740">
    <property type="entry name" value="PASTA"/>
    <property type="match status" value="2"/>
</dbReference>
<sequence>MACPPAPWPVQPANWYPDPADGRLIRYWDGRAWTAHTSPKPYGWYVGSKPAPRAWWQRGGGAIPGAMAVALAVVVLLAVGLLTDTTSSTSQDDDPPPAAASTESAPTPTPAPSSTPEPVAVATEPPRSVVPEVTGLSRSEAEAQLTAARLVVLEVRQVPSAQPRGTILGQNRKAGASIPAGAGVILTVAMPYPRVPDVVGRSESAAVSGLREAGFQVSVITETRTSGKDGVVLSQTPAGRDRAKPHSTITIVVSSVIRTVTPPPPPSNCTSGYSPCLTPAYDYDCAGGSGDGPEFAYGPVYVTGSDPYDLDRDGDGVACES</sequence>
<gene>
    <name evidence="4" type="ORF">SAMN05192576_3400</name>
</gene>
<dbReference type="InterPro" id="IPR005543">
    <property type="entry name" value="PASTA_dom"/>
</dbReference>
<feature type="region of interest" description="Disordered" evidence="1">
    <location>
        <begin position="86"/>
        <end position="134"/>
    </location>
</feature>
<feature type="transmembrane region" description="Helical" evidence="2">
    <location>
        <begin position="62"/>
        <end position="82"/>
    </location>
</feature>
<evidence type="ECO:0000256" key="1">
    <source>
        <dbReference type="SAM" id="MobiDB-lite"/>
    </source>
</evidence>
<keyword evidence="2" id="KW-0812">Transmembrane</keyword>
<protein>
    <recommendedName>
        <fullName evidence="3">PASTA domain-containing protein</fullName>
    </recommendedName>
</protein>
<dbReference type="STRING" id="1005944.SAMN05192576_3400"/>
<feature type="domain" description="PASTA" evidence="3">
    <location>
        <begin position="192"/>
        <end position="255"/>
    </location>
</feature>
<accession>A0A1H0GZ10</accession>
<name>A0A1H0GZ10_9ACTN</name>
<evidence type="ECO:0000313" key="4">
    <source>
        <dbReference type="EMBL" id="SDO12113.1"/>
    </source>
</evidence>
<organism evidence="4 5">
    <name type="scientific">Nocardioides szechwanensis</name>
    <dbReference type="NCBI Taxonomy" id="1005944"/>
    <lineage>
        <taxon>Bacteria</taxon>
        <taxon>Bacillati</taxon>
        <taxon>Actinomycetota</taxon>
        <taxon>Actinomycetes</taxon>
        <taxon>Propionibacteriales</taxon>
        <taxon>Nocardioidaceae</taxon>
        <taxon>Nocardioides</taxon>
    </lineage>
</organism>
<dbReference type="InterPro" id="IPR018929">
    <property type="entry name" value="DUF2510"/>
</dbReference>
<evidence type="ECO:0000313" key="5">
    <source>
        <dbReference type="Proteomes" id="UP000199004"/>
    </source>
</evidence>
<reference evidence="5" key="1">
    <citation type="submission" date="2016-10" db="EMBL/GenBank/DDBJ databases">
        <authorList>
            <person name="Varghese N."/>
            <person name="Submissions S."/>
        </authorList>
    </citation>
    <scope>NUCLEOTIDE SEQUENCE [LARGE SCALE GENOMIC DNA]</scope>
    <source>
        <strain evidence="5">CGMCC 1.11147</strain>
    </source>
</reference>
<dbReference type="PROSITE" id="PS51178">
    <property type="entry name" value="PASTA"/>
    <property type="match status" value="2"/>
</dbReference>